<dbReference type="STRING" id="387005.A0A183HHZ2"/>
<evidence type="ECO:0000313" key="2">
    <source>
        <dbReference type="Proteomes" id="UP000267606"/>
    </source>
</evidence>
<sequence length="284" mass="30900">MSRIDLKGFGGRCLPNDFDDFNFDVLPEDDDLDGEQPTDNIDAINDETFGVDVDDDDLDNDLEQYSKQTAGLHLDDETPKWFDEPTCSISAPHPSELPAPPFGFNSVSSTNVSSSDCKNFEDFKMQLGTADTLWKNVGSTTSSLGWNGPELSTLQHSPAYNFINKTVLDRNNISAEECSDKSRGIRSLTALPKNAFTLEEIERNYVSNASKPTDYVSNASKPTDPTLPSLPSGAVTLAELEKRFLTQSANQTTASTLGVDRSAVVLPPDSRIPPIILPPPSAPP</sequence>
<dbReference type="AlphaFoldDB" id="A0A183HHZ2"/>
<name>A0A183HHZ2_9BILA</name>
<reference evidence="1 2" key="2">
    <citation type="submission" date="2018-11" db="EMBL/GenBank/DDBJ databases">
        <authorList>
            <consortium name="Pathogen Informatics"/>
        </authorList>
    </citation>
    <scope>NUCLEOTIDE SEQUENCE [LARGE SCALE GENOMIC DNA]</scope>
</reference>
<dbReference type="EMBL" id="UZAJ01007180">
    <property type="protein sequence ID" value="VDO49332.1"/>
    <property type="molecule type" value="Genomic_DNA"/>
</dbReference>
<accession>A0A183HHZ2</accession>
<evidence type="ECO:0000313" key="3">
    <source>
        <dbReference type="WBParaSite" id="OFLC_0000710301-mRNA-1"/>
    </source>
</evidence>
<keyword evidence="2" id="KW-1185">Reference proteome</keyword>
<reference evidence="3" key="1">
    <citation type="submission" date="2016-06" db="UniProtKB">
        <authorList>
            <consortium name="WormBaseParasite"/>
        </authorList>
    </citation>
    <scope>IDENTIFICATION</scope>
</reference>
<dbReference type="Proteomes" id="UP000267606">
    <property type="component" value="Unassembled WGS sequence"/>
</dbReference>
<proteinExistence type="predicted"/>
<dbReference type="WBParaSite" id="OFLC_0000710301-mRNA-1">
    <property type="protein sequence ID" value="OFLC_0000710301-mRNA-1"/>
    <property type="gene ID" value="OFLC_0000710301"/>
</dbReference>
<protein>
    <submittedName>
        <fullName evidence="3">Clathrin_bdg domain-containing protein</fullName>
    </submittedName>
</protein>
<evidence type="ECO:0000313" key="1">
    <source>
        <dbReference type="EMBL" id="VDO49332.1"/>
    </source>
</evidence>
<organism evidence="3">
    <name type="scientific">Onchocerca flexuosa</name>
    <dbReference type="NCBI Taxonomy" id="387005"/>
    <lineage>
        <taxon>Eukaryota</taxon>
        <taxon>Metazoa</taxon>
        <taxon>Ecdysozoa</taxon>
        <taxon>Nematoda</taxon>
        <taxon>Chromadorea</taxon>
        <taxon>Rhabditida</taxon>
        <taxon>Spirurina</taxon>
        <taxon>Spiruromorpha</taxon>
        <taxon>Filarioidea</taxon>
        <taxon>Onchocercidae</taxon>
        <taxon>Onchocerca</taxon>
    </lineage>
</organism>
<gene>
    <name evidence="1" type="ORF">OFLC_LOCUS7104</name>
</gene>